<protein>
    <submittedName>
        <fullName evidence="3">Divergent protein kinase domain 2B-like</fullName>
    </submittedName>
</protein>
<evidence type="ECO:0000313" key="3">
    <source>
        <dbReference type="RefSeq" id="XP_007957213.2"/>
    </source>
</evidence>
<evidence type="ECO:0000313" key="2">
    <source>
        <dbReference type="Proteomes" id="UP000694850"/>
    </source>
</evidence>
<dbReference type="PANTHER" id="PTHR32073">
    <property type="entry name" value="GH11358P"/>
    <property type="match status" value="1"/>
</dbReference>
<accession>A0A8B7BAL5</accession>
<dbReference type="AlphaFoldDB" id="A0A8B7BAL5"/>
<dbReference type="GeneID" id="103213147"/>
<comment type="similarity">
    <text evidence="1">Belongs to the DIPK family.</text>
</comment>
<reference evidence="3" key="1">
    <citation type="submission" date="2025-08" db="UniProtKB">
        <authorList>
            <consortium name="RefSeq"/>
        </authorList>
    </citation>
    <scope>IDENTIFICATION</scope>
</reference>
<name>A0A8B7BAL5_ORYAF</name>
<dbReference type="OrthoDB" id="10035316at2759"/>
<dbReference type="PANTHER" id="PTHR32073:SF8">
    <property type="entry name" value="DIVERGENT PROTEIN KINASE DOMAIN 2B"/>
    <property type="match status" value="1"/>
</dbReference>
<sequence>MEPVLGTEAAALRPGWPALLLWFSALSIAFSSSASLSPSLMPGVRSSYNSERSFLGLDKCNACIGTSICKKFFKEEIRFDNWLASSLRLPPDYLPSYPANYSDDSKTWRPVEISRLVSKYQNELSDRRICASATAAKTCSIERVLRKTGRFQKWLQAKRLTPDLVQ</sequence>
<dbReference type="Proteomes" id="UP000694850">
    <property type="component" value="Unplaced"/>
</dbReference>
<evidence type="ECO:0000256" key="1">
    <source>
        <dbReference type="ARBA" id="ARBA00006338"/>
    </source>
</evidence>
<keyword evidence="2" id="KW-1185">Reference proteome</keyword>
<organism evidence="2 3">
    <name type="scientific">Orycteropus afer afer</name>
    <dbReference type="NCBI Taxonomy" id="1230840"/>
    <lineage>
        <taxon>Eukaryota</taxon>
        <taxon>Metazoa</taxon>
        <taxon>Chordata</taxon>
        <taxon>Craniata</taxon>
        <taxon>Vertebrata</taxon>
        <taxon>Euteleostomi</taxon>
        <taxon>Mammalia</taxon>
        <taxon>Eutheria</taxon>
        <taxon>Afrotheria</taxon>
        <taxon>Tubulidentata</taxon>
        <taxon>Orycteropodidae</taxon>
        <taxon>Orycteropus</taxon>
    </lineage>
</organism>
<proteinExistence type="inferred from homology"/>
<feature type="non-terminal residue" evidence="3">
    <location>
        <position position="166"/>
    </location>
</feature>
<dbReference type="RefSeq" id="XP_007957213.2">
    <property type="nucleotide sequence ID" value="XM_007959022.2"/>
</dbReference>
<dbReference type="InterPro" id="IPR020519">
    <property type="entry name" value="DIPK2A/B"/>
</dbReference>
<gene>
    <name evidence="3" type="primary">LOC103213147</name>
</gene>